<feature type="domain" description="Insertion element IS402-like" evidence="2">
    <location>
        <begin position="7"/>
        <end position="82"/>
    </location>
</feature>
<gene>
    <name evidence="3" type="ORF">DM48_5745</name>
    <name evidence="4" type="ORF">NYZ96_08340</name>
</gene>
<feature type="region of interest" description="Disordered" evidence="1">
    <location>
        <begin position="129"/>
        <end position="151"/>
    </location>
</feature>
<dbReference type="EMBL" id="CP104214">
    <property type="protein sequence ID" value="UWX71739.1"/>
    <property type="molecule type" value="Genomic_DNA"/>
</dbReference>
<dbReference type="PANTHER" id="PTHR46637">
    <property type="entry name" value="TIS1421-TRANSPOSASE PROTEIN A"/>
    <property type="match status" value="1"/>
</dbReference>
<sequence>MRPYRDITDSEWQRVARLLPELRPRKELRGRPLADARDVLNGVLWVIFSCASWSAIPRRYPAYQTCHRRFMLWYESGTLHAVLNELFGPDCDDLYETVTVRMRKHVHSRAAEIRHALVPNRIHVACTEPRPEVKPRLEPRMPSPSDPHSSA</sequence>
<dbReference type="InterPro" id="IPR025161">
    <property type="entry name" value="IS402-like_dom"/>
</dbReference>
<dbReference type="AlphaFoldDB" id="A0AAW3ER35"/>
<evidence type="ECO:0000256" key="1">
    <source>
        <dbReference type="SAM" id="MobiDB-lite"/>
    </source>
</evidence>
<protein>
    <submittedName>
        <fullName evidence="4">Transposase</fullName>
    </submittedName>
</protein>
<name>A0AAW3ER35_BURGA</name>
<dbReference type="Pfam" id="PF13340">
    <property type="entry name" value="DUF4096"/>
    <property type="match status" value="1"/>
</dbReference>
<dbReference type="Proteomes" id="UP000029590">
    <property type="component" value="Unassembled WGS sequence"/>
</dbReference>
<dbReference type="EMBL" id="JPGG01000018">
    <property type="protein sequence ID" value="KGC10181.1"/>
    <property type="molecule type" value="Genomic_DNA"/>
</dbReference>
<evidence type="ECO:0000313" key="5">
    <source>
        <dbReference type="Proteomes" id="UP000029590"/>
    </source>
</evidence>
<dbReference type="Proteomes" id="UP001059745">
    <property type="component" value="Chromosome 1"/>
</dbReference>
<evidence type="ECO:0000259" key="2">
    <source>
        <dbReference type="Pfam" id="PF13340"/>
    </source>
</evidence>
<dbReference type="InterPro" id="IPR052909">
    <property type="entry name" value="Transposase_6_like"/>
</dbReference>
<proteinExistence type="predicted"/>
<accession>A0AAW3ER35</accession>
<dbReference type="RefSeq" id="WP_017919162.1">
    <property type="nucleotide sequence ID" value="NZ_CADEPP010000001.1"/>
</dbReference>
<reference evidence="4" key="2">
    <citation type="submission" date="2022-09" db="EMBL/GenBank/DDBJ databases">
        <title>Genomic of Burkholderia gladioli.</title>
        <authorList>
            <person name="Wu H."/>
        </authorList>
    </citation>
    <scope>NUCLEOTIDE SEQUENCE</scope>
    <source>
        <strain evidence="4">ZN-S4</strain>
    </source>
</reference>
<evidence type="ECO:0000313" key="4">
    <source>
        <dbReference type="EMBL" id="UWX71739.1"/>
    </source>
</evidence>
<dbReference type="PANTHER" id="PTHR46637:SF1">
    <property type="entry name" value="BLL5188 PROTEIN"/>
    <property type="match status" value="1"/>
</dbReference>
<reference evidence="3 5" key="1">
    <citation type="submission" date="2014-04" db="EMBL/GenBank/DDBJ databases">
        <authorList>
            <person name="Bishop-Lilly K.A."/>
            <person name="Broomall S.M."/>
            <person name="Chain P.S."/>
            <person name="Chertkov O."/>
            <person name="Coyne S.R."/>
            <person name="Daligault H.E."/>
            <person name="Davenport K.W."/>
            <person name="Erkkila T."/>
            <person name="Frey K.G."/>
            <person name="Gibbons H.S."/>
            <person name="Gu W."/>
            <person name="Jaissle J."/>
            <person name="Johnson S.L."/>
            <person name="Koroleva G.I."/>
            <person name="Ladner J.T."/>
            <person name="Lo C.-C."/>
            <person name="Minogue T.D."/>
            <person name="Munk C."/>
            <person name="Palacios G.F."/>
            <person name="Redden C.L."/>
            <person name="Rosenzweig C.N."/>
            <person name="Scholz M.B."/>
            <person name="Teshima H."/>
            <person name="Xu Y."/>
        </authorList>
    </citation>
    <scope>NUCLEOTIDE SEQUENCE [LARGE SCALE GENOMIC DNA]</scope>
    <source>
        <strain evidence="3">Gladioli</strain>
        <strain evidence="5">gladioli</strain>
    </source>
</reference>
<evidence type="ECO:0000313" key="3">
    <source>
        <dbReference type="EMBL" id="KGC10181.1"/>
    </source>
</evidence>
<organism evidence="3 5">
    <name type="scientific">Burkholderia gladioli</name>
    <name type="common">Pseudomonas marginata</name>
    <name type="synonym">Phytomonas marginata</name>
    <dbReference type="NCBI Taxonomy" id="28095"/>
    <lineage>
        <taxon>Bacteria</taxon>
        <taxon>Pseudomonadati</taxon>
        <taxon>Pseudomonadota</taxon>
        <taxon>Betaproteobacteria</taxon>
        <taxon>Burkholderiales</taxon>
        <taxon>Burkholderiaceae</taxon>
        <taxon>Burkholderia</taxon>
    </lineage>
</organism>
<feature type="compositionally biased region" description="Basic and acidic residues" evidence="1">
    <location>
        <begin position="129"/>
        <end position="139"/>
    </location>
</feature>
<dbReference type="KEGG" id="bgo:BM43_3100"/>
<dbReference type="GeneID" id="66457546"/>